<gene>
    <name evidence="3" type="ORF">LVJ82_05470</name>
</gene>
<dbReference type="InterPro" id="IPR007837">
    <property type="entry name" value="DinB"/>
</dbReference>
<dbReference type="PANTHER" id="PTHR37302:SF1">
    <property type="entry name" value="PROTEIN DINB"/>
    <property type="match status" value="1"/>
</dbReference>
<dbReference type="Gene3D" id="1.20.120.450">
    <property type="entry name" value="dinb family like domain"/>
    <property type="match status" value="1"/>
</dbReference>
<dbReference type="Proteomes" id="UP000832011">
    <property type="component" value="Chromosome"/>
</dbReference>
<reference evidence="3 4" key="1">
    <citation type="journal article" date="2022" name="Res Sq">
        <title>Evolution of multicellular longitudinally dividing oral cavity symbionts (Neisseriaceae).</title>
        <authorList>
            <person name="Nyongesa S."/>
            <person name="Weber P."/>
            <person name="Bernet E."/>
            <person name="Pullido F."/>
            <person name="Nieckarz M."/>
            <person name="Delaby M."/>
            <person name="Nieves C."/>
            <person name="Viehboeck T."/>
            <person name="Krause N."/>
            <person name="Rivera-Millot A."/>
            <person name="Nakamura A."/>
            <person name="Vischer N."/>
            <person name="VanNieuwenhze M."/>
            <person name="Brun Y."/>
            <person name="Cava F."/>
            <person name="Bulgheresi S."/>
            <person name="Veyrier F."/>
        </authorList>
    </citation>
    <scope>NUCLEOTIDE SEQUENCE [LARGE SCALE GENOMIC DNA]</scope>
    <source>
        <strain evidence="3 4">SN4</strain>
    </source>
</reference>
<evidence type="ECO:0000256" key="1">
    <source>
        <dbReference type="ARBA" id="ARBA00008635"/>
    </source>
</evidence>
<protein>
    <submittedName>
        <fullName evidence="3">DinB family protein</fullName>
    </submittedName>
</protein>
<dbReference type="EMBL" id="CP091511">
    <property type="protein sequence ID" value="UOO90428.1"/>
    <property type="molecule type" value="Genomic_DNA"/>
</dbReference>
<dbReference type="Pfam" id="PF05163">
    <property type="entry name" value="DinB"/>
    <property type="match status" value="1"/>
</dbReference>
<organism evidence="3 4">
    <name type="scientific">Vitreoscilla massiliensis</name>
    <dbReference type="NCBI Taxonomy" id="1689272"/>
    <lineage>
        <taxon>Bacteria</taxon>
        <taxon>Pseudomonadati</taxon>
        <taxon>Pseudomonadota</taxon>
        <taxon>Betaproteobacteria</taxon>
        <taxon>Neisseriales</taxon>
        <taxon>Neisseriaceae</taxon>
        <taxon>Vitreoscilla</taxon>
    </lineage>
</organism>
<dbReference type="PANTHER" id="PTHR37302">
    <property type="entry name" value="SLR1116 PROTEIN"/>
    <property type="match status" value="1"/>
</dbReference>
<comment type="similarity">
    <text evidence="1">Belongs to the DinB family.</text>
</comment>
<evidence type="ECO:0000313" key="3">
    <source>
        <dbReference type="EMBL" id="UOO90428.1"/>
    </source>
</evidence>
<keyword evidence="2" id="KW-0479">Metal-binding</keyword>
<dbReference type="InterPro" id="IPR034660">
    <property type="entry name" value="DinB/YfiT-like"/>
</dbReference>
<evidence type="ECO:0000313" key="4">
    <source>
        <dbReference type="Proteomes" id="UP000832011"/>
    </source>
</evidence>
<dbReference type="SUPFAM" id="SSF109854">
    <property type="entry name" value="DinB/YfiT-like putative metalloenzymes"/>
    <property type="match status" value="1"/>
</dbReference>
<accession>A0ABY4E3U8</accession>
<proteinExistence type="inferred from homology"/>
<name>A0ABY4E3U8_9NEIS</name>
<evidence type="ECO:0000256" key="2">
    <source>
        <dbReference type="ARBA" id="ARBA00022723"/>
    </source>
</evidence>
<sequence>MMMGREALVCMADYHVWAHNTLLSALHQVSDADLHADVGLFFTSIFGTLNHMLVGEARLWYPRFAEQASPRMALNQIVETDRQLLCLQLQQSALQWQTFVAGLPSDAALPSHLEYVSSAGVPFRLPYAATLLHVFNHATHHRGQITAGLTALGYPCPELDLVYMLQQQSAKI</sequence>
<keyword evidence="4" id="KW-1185">Reference proteome</keyword>
<dbReference type="RefSeq" id="WP_199822557.1">
    <property type="nucleotide sequence ID" value="NZ_CABKVG010000008.1"/>
</dbReference>